<dbReference type="InterPro" id="IPR038546">
    <property type="entry name" value="Hen1_N_sf"/>
</dbReference>
<comment type="similarity">
    <text evidence="2">Belongs to the methyltransferase superfamily. HEN1 family.</text>
</comment>
<evidence type="ECO:0000256" key="8">
    <source>
        <dbReference type="ARBA" id="ARBA00022842"/>
    </source>
</evidence>
<dbReference type="SUPFAM" id="SSF53335">
    <property type="entry name" value="S-adenosyl-L-methionine-dependent methyltransferases"/>
    <property type="match status" value="1"/>
</dbReference>
<comment type="caution">
    <text evidence="14">The sequence shown here is derived from an EMBL/GenBank/DDBJ whole genome shotgun (WGS) entry which is preliminary data.</text>
</comment>
<evidence type="ECO:0000256" key="1">
    <source>
        <dbReference type="ARBA" id="ARBA00001946"/>
    </source>
</evidence>
<proteinExistence type="inferred from homology"/>
<keyword evidence="4" id="KW-0489">Methyltransferase</keyword>
<reference evidence="14 15" key="1">
    <citation type="submission" date="2023-06" db="EMBL/GenBank/DDBJ databases">
        <title>Novel species in genus Planococcus.</title>
        <authorList>
            <person name="Ning S."/>
        </authorList>
    </citation>
    <scope>NUCLEOTIDE SEQUENCE [LARGE SCALE GENOMIC DNA]</scope>
    <source>
        <strain evidence="14 15">N028</strain>
    </source>
</reference>
<dbReference type="Gene3D" id="3.40.50.150">
    <property type="entry name" value="Vaccinia Virus protein VP39"/>
    <property type="match status" value="1"/>
</dbReference>
<dbReference type="Pfam" id="PF12623">
    <property type="entry name" value="Hen1_L"/>
    <property type="match status" value="1"/>
</dbReference>
<dbReference type="EMBL" id="JAUJWV010000001">
    <property type="protein sequence ID" value="MDN7240771.1"/>
    <property type="molecule type" value="Genomic_DNA"/>
</dbReference>
<keyword evidence="8" id="KW-0460">Magnesium</keyword>
<evidence type="ECO:0000313" key="15">
    <source>
        <dbReference type="Proteomes" id="UP001172055"/>
    </source>
</evidence>
<keyword evidence="7" id="KW-0479">Metal-binding</keyword>
<evidence type="ECO:0000256" key="12">
    <source>
        <dbReference type="ARBA" id="ARBA00048418"/>
    </source>
</evidence>
<keyword evidence="6" id="KW-0949">S-adenosyl-L-methionine</keyword>
<dbReference type="Pfam" id="PF13489">
    <property type="entry name" value="Methyltransf_23"/>
    <property type="match status" value="1"/>
</dbReference>
<keyword evidence="5" id="KW-0808">Transferase</keyword>
<evidence type="ECO:0000256" key="7">
    <source>
        <dbReference type="ARBA" id="ARBA00022723"/>
    </source>
</evidence>
<organism evidence="14 15">
    <name type="scientific">Planococcus shixiaomingii</name>
    <dbReference type="NCBI Taxonomy" id="3058393"/>
    <lineage>
        <taxon>Bacteria</taxon>
        <taxon>Bacillati</taxon>
        <taxon>Bacillota</taxon>
        <taxon>Bacilli</taxon>
        <taxon>Bacillales</taxon>
        <taxon>Caryophanaceae</taxon>
        <taxon>Planococcus</taxon>
    </lineage>
</organism>
<comment type="catalytic activity">
    <reaction evidence="12">
        <text>small RNA 3'-end nucleotide + S-adenosyl-L-methionine = small RNA 3'-end 2'-O-methylnucleotide + S-adenosyl-L-homocysteine + H(+)</text>
        <dbReference type="Rhea" id="RHEA:37887"/>
        <dbReference type="Rhea" id="RHEA-COMP:10415"/>
        <dbReference type="Rhea" id="RHEA-COMP:10416"/>
        <dbReference type="ChEBI" id="CHEBI:15378"/>
        <dbReference type="ChEBI" id="CHEBI:57856"/>
        <dbReference type="ChEBI" id="CHEBI:59789"/>
        <dbReference type="ChEBI" id="CHEBI:74896"/>
        <dbReference type="ChEBI" id="CHEBI:74898"/>
        <dbReference type="EC" id="2.1.1.386"/>
    </reaction>
</comment>
<keyword evidence="15" id="KW-1185">Reference proteome</keyword>
<name>A0ABT8MYR3_9BACL</name>
<evidence type="ECO:0000259" key="13">
    <source>
        <dbReference type="Pfam" id="PF12623"/>
    </source>
</evidence>
<dbReference type="Proteomes" id="UP001172055">
    <property type="component" value="Unassembled WGS sequence"/>
</dbReference>
<comment type="cofactor">
    <cofactor evidence="1">
        <name>Mg(2+)</name>
        <dbReference type="ChEBI" id="CHEBI:18420"/>
    </cofactor>
</comment>
<dbReference type="InterPro" id="IPR026610">
    <property type="entry name" value="Hen1"/>
</dbReference>
<dbReference type="InterPro" id="IPR029063">
    <property type="entry name" value="SAM-dependent_MTases_sf"/>
</dbReference>
<evidence type="ECO:0000256" key="6">
    <source>
        <dbReference type="ARBA" id="ARBA00022691"/>
    </source>
</evidence>
<evidence type="ECO:0000313" key="14">
    <source>
        <dbReference type="EMBL" id="MDN7240771.1"/>
    </source>
</evidence>
<sequence>MQLTIQAAGENVKAISYLLAKNPNNLYERSNKGHMVRFFYSKCTDTELEATIFVTPDPLELIQNKSNSYDITHYINDREFAVSSIFTSFIRSALGTALNGQPKEEYAEWVNHRFPFRFEFGPVASSLTDQQLKELFEPIGYEVTITRPEIDYSIHIKDRSSVRTISLAGMQTLQNGLRHLFVLIPVIDNYKHYFIDEKEIEKLERYGEGWLETHPLRDFIYRQALRFKEIYSLVEAANTPLEKKEPAKAVRLNDLRYEKIIGLLETRKPSSVVDFGSGEGKLSAKLGFLNGVQEILAVEPSQSATLKAVERFTKLQDDDLFTMPTTMWGSLFYFDERLQGKDAMVLCEVIEHIDEPRLPKALDTILHDYQPASLIISTPNREYNEVYAMEDHFRHADHRFEWTRTEFENWCNERNHQNLYELEFHGIGEEQSFYGHPTQLCMFKRKEEQS</sequence>
<feature type="domain" description="Hen1 N-terminal" evidence="13">
    <location>
        <begin position="1"/>
        <end position="229"/>
    </location>
</feature>
<evidence type="ECO:0000256" key="11">
    <source>
        <dbReference type="ARBA" id="ARBA00035025"/>
    </source>
</evidence>
<evidence type="ECO:0000256" key="3">
    <source>
        <dbReference type="ARBA" id="ARBA00021330"/>
    </source>
</evidence>
<evidence type="ECO:0000256" key="2">
    <source>
        <dbReference type="ARBA" id="ARBA00009026"/>
    </source>
</evidence>
<dbReference type="RefSeq" id="WP_301722664.1">
    <property type="nucleotide sequence ID" value="NZ_JAUJWV010000001.1"/>
</dbReference>
<evidence type="ECO:0000256" key="4">
    <source>
        <dbReference type="ARBA" id="ARBA00022603"/>
    </source>
</evidence>
<dbReference type="InterPro" id="IPR024026">
    <property type="entry name" value="3'-RNA_MeTfrase_Hen1_bac"/>
</dbReference>
<keyword evidence="9" id="KW-0694">RNA-binding</keyword>
<dbReference type="NCBIfam" id="TIGR04074">
    <property type="entry name" value="bacter_Hen1"/>
    <property type="match status" value="1"/>
</dbReference>
<protein>
    <recommendedName>
        <fullName evidence="3">Small RNA 2'-O-methyltransferase</fullName>
        <ecNumber evidence="11">2.1.1.386</ecNumber>
    </recommendedName>
</protein>
<dbReference type="PANTHER" id="PTHR21404">
    <property type="entry name" value="HEN1"/>
    <property type="match status" value="1"/>
</dbReference>
<dbReference type="Gene3D" id="3.30.1610.20">
    <property type="entry name" value="Hen1, N-terminal domain"/>
    <property type="match status" value="1"/>
</dbReference>
<dbReference type="EC" id="2.1.1.386" evidence="11"/>
<evidence type="ECO:0000256" key="9">
    <source>
        <dbReference type="ARBA" id="ARBA00022884"/>
    </source>
</evidence>
<evidence type="ECO:0000256" key="10">
    <source>
        <dbReference type="ARBA" id="ARBA00023158"/>
    </source>
</evidence>
<gene>
    <name evidence="14" type="ORF">QWY14_03170</name>
</gene>
<evidence type="ECO:0000256" key="5">
    <source>
        <dbReference type="ARBA" id="ARBA00022679"/>
    </source>
</evidence>
<accession>A0ABT8MYR3</accession>
<dbReference type="InterPro" id="IPR024740">
    <property type="entry name" value="Hen1_N"/>
</dbReference>
<dbReference type="PANTHER" id="PTHR21404:SF3">
    <property type="entry name" value="SMALL RNA 2'-O-METHYLTRANSFERASE"/>
    <property type="match status" value="1"/>
</dbReference>
<keyword evidence="10" id="KW-0943">RNA-mediated gene silencing</keyword>